<keyword evidence="2" id="KW-0732">Signal</keyword>
<sequence>MSEFAFGQLTFLRPFIILILFCVGVLSDTETNKQTENSAPLSRDNSAHLARVLQLRQNHEVITHRKRDEKRTNAKTNNGKAKRYKCFLVDDNDSEENLTQQKSYFAKFQERQRLPTDILGWEESPRRSAGAAGARYLYFSTKGTTPEPIIEYIDEDNLNEAEVGTTAPIEGTAEFSIGALAPQRTTMKAMAPKQQKLNMQTAITATTLVSSKTSDEKQQEEEYIEGIGDDLYIATTARKPPVQQQQQTMPTTEATKRAQVKMPRARSIPGVAVFDGGTNKIVDEKAEDKIVGQFMPAVKIKASMRPFNVPMAPPLSNKAEKAKEIFGEIEKDEKLKDRTVEETQGQQQQQQQQQKLIRITPLRKGATDQQQTKGETEEMKPKQWHGTKTEGEGQWAEGGEQRMMPPIQNVQRDAQGRPLLLSPEHCKMVDHYSSLYGVKDVPSFVHNNCAFAKMYLPTATCAEIDILISSCYQPRNDQQQLKKRGRL</sequence>
<organism evidence="4 5">
    <name type="scientific">Heterodera schachtii</name>
    <name type="common">Sugarbeet cyst nematode worm</name>
    <name type="synonym">Tylenchus schachtii</name>
    <dbReference type="NCBI Taxonomy" id="97005"/>
    <lineage>
        <taxon>Eukaryota</taxon>
        <taxon>Metazoa</taxon>
        <taxon>Ecdysozoa</taxon>
        <taxon>Nematoda</taxon>
        <taxon>Chromadorea</taxon>
        <taxon>Rhabditida</taxon>
        <taxon>Tylenchina</taxon>
        <taxon>Tylenchomorpha</taxon>
        <taxon>Tylenchoidea</taxon>
        <taxon>Heteroderidae</taxon>
        <taxon>Heteroderinae</taxon>
        <taxon>Heterodera</taxon>
    </lineage>
</organism>
<evidence type="ECO:0000313" key="5">
    <source>
        <dbReference type="Proteomes" id="UP001620645"/>
    </source>
</evidence>
<feature type="signal peptide" evidence="2">
    <location>
        <begin position="1"/>
        <end position="27"/>
    </location>
</feature>
<dbReference type="InterPro" id="IPR055352">
    <property type="entry name" value="CCD_aECM"/>
</dbReference>
<name>A0ABD2JZE8_HETSC</name>
<evidence type="ECO:0000256" key="1">
    <source>
        <dbReference type="SAM" id="MobiDB-lite"/>
    </source>
</evidence>
<reference evidence="4 5" key="1">
    <citation type="submission" date="2024-10" db="EMBL/GenBank/DDBJ databases">
        <authorList>
            <person name="Kim D."/>
        </authorList>
    </citation>
    <scope>NUCLEOTIDE SEQUENCE [LARGE SCALE GENOMIC DNA]</scope>
    <source>
        <strain evidence="4">Taebaek</strain>
    </source>
</reference>
<dbReference type="AlphaFoldDB" id="A0ABD2JZE8"/>
<feature type="region of interest" description="Disordered" evidence="1">
    <location>
        <begin position="240"/>
        <end position="263"/>
    </location>
</feature>
<feature type="domain" description="aECM cysteine-cradle" evidence="3">
    <location>
        <begin position="423"/>
        <end position="473"/>
    </location>
</feature>
<evidence type="ECO:0000313" key="4">
    <source>
        <dbReference type="EMBL" id="KAL3095953.1"/>
    </source>
</evidence>
<accession>A0ABD2JZE8</accession>
<proteinExistence type="predicted"/>
<protein>
    <recommendedName>
        <fullName evidence="3">aECM cysteine-cradle domain-containing protein</fullName>
    </recommendedName>
</protein>
<comment type="caution">
    <text evidence="4">The sequence shown here is derived from an EMBL/GenBank/DDBJ whole genome shotgun (WGS) entry which is preliminary data.</text>
</comment>
<dbReference type="PANTHER" id="PTHR37435:SF5">
    <property type="entry name" value="SECRETED PROTEIN"/>
    <property type="match status" value="1"/>
</dbReference>
<feature type="chain" id="PRO_5044810586" description="aECM cysteine-cradle domain-containing protein" evidence="2">
    <location>
        <begin position="28"/>
        <end position="487"/>
    </location>
</feature>
<keyword evidence="5" id="KW-1185">Reference proteome</keyword>
<dbReference type="Pfam" id="PF23626">
    <property type="entry name" value="CCD_aECM"/>
    <property type="match status" value="1"/>
</dbReference>
<feature type="compositionally biased region" description="Low complexity" evidence="1">
    <location>
        <begin position="344"/>
        <end position="354"/>
    </location>
</feature>
<evidence type="ECO:0000256" key="2">
    <source>
        <dbReference type="SAM" id="SignalP"/>
    </source>
</evidence>
<evidence type="ECO:0000259" key="3">
    <source>
        <dbReference type="Pfam" id="PF23626"/>
    </source>
</evidence>
<dbReference type="Proteomes" id="UP001620645">
    <property type="component" value="Unassembled WGS sequence"/>
</dbReference>
<feature type="region of interest" description="Disordered" evidence="1">
    <location>
        <begin position="337"/>
        <end position="393"/>
    </location>
</feature>
<gene>
    <name evidence="4" type="ORF">niasHS_005712</name>
</gene>
<dbReference type="EMBL" id="JBICCN010000078">
    <property type="protein sequence ID" value="KAL3095953.1"/>
    <property type="molecule type" value="Genomic_DNA"/>
</dbReference>
<feature type="compositionally biased region" description="Basic and acidic residues" evidence="1">
    <location>
        <begin position="374"/>
        <end position="391"/>
    </location>
</feature>
<dbReference type="PANTHER" id="PTHR37435">
    <property type="entry name" value="PROTEIN CBG14344"/>
    <property type="match status" value="1"/>
</dbReference>